<name>A0A519BD00_9DELT</name>
<dbReference type="NCBIfam" id="TIGR00059">
    <property type="entry name" value="L17"/>
    <property type="match status" value="1"/>
</dbReference>
<dbReference type="InterPro" id="IPR047859">
    <property type="entry name" value="Ribosomal_bL17_CS"/>
</dbReference>
<dbReference type="PANTHER" id="PTHR14413:SF16">
    <property type="entry name" value="LARGE RIBOSOMAL SUBUNIT PROTEIN BL17M"/>
    <property type="match status" value="1"/>
</dbReference>
<gene>
    <name evidence="4" type="primary">rplQ</name>
    <name evidence="6" type="ORF">EVJ47_02390</name>
</gene>
<dbReference type="GO" id="GO:0022625">
    <property type="term" value="C:cytosolic large ribosomal subunit"/>
    <property type="evidence" value="ECO:0007669"/>
    <property type="project" value="TreeGrafter"/>
</dbReference>
<dbReference type="Gene3D" id="3.90.1030.10">
    <property type="entry name" value="Ribosomal protein L17"/>
    <property type="match status" value="1"/>
</dbReference>
<comment type="caution">
    <text evidence="6">The sequence shown here is derived from an EMBL/GenBank/DDBJ whole genome shotgun (WGS) entry which is preliminary data.</text>
</comment>
<dbReference type="PANTHER" id="PTHR14413">
    <property type="entry name" value="RIBOSOMAL PROTEIN L17"/>
    <property type="match status" value="1"/>
</dbReference>
<accession>A0A519BD00</accession>
<dbReference type="InterPro" id="IPR036373">
    <property type="entry name" value="Ribosomal_bL17_sf"/>
</dbReference>
<protein>
    <recommendedName>
        <fullName evidence="4">Large ribosomal subunit protein bL17</fullName>
    </recommendedName>
</protein>
<dbReference type="FunFam" id="3.90.1030.10:FF:000001">
    <property type="entry name" value="50S ribosomal protein L17"/>
    <property type="match status" value="1"/>
</dbReference>
<dbReference type="Proteomes" id="UP000320813">
    <property type="component" value="Unassembled WGS sequence"/>
</dbReference>
<dbReference type="HAMAP" id="MF_01368">
    <property type="entry name" value="Ribosomal_bL17"/>
    <property type="match status" value="1"/>
</dbReference>
<dbReference type="InterPro" id="IPR000456">
    <property type="entry name" value="Ribosomal_bL17"/>
</dbReference>
<evidence type="ECO:0000256" key="2">
    <source>
        <dbReference type="ARBA" id="ARBA00022980"/>
    </source>
</evidence>
<sequence>MRHRKIKTRLNRTSSHRTSLLRNMASSLIEHERIETTLPKAKVLRSYVEKLITIGKIDSVAKRRLAFSRLRSKGATTKLFKELGPRYKDRPGGYVRIIKTGFRSGDLSPMGFIEFVVKEEK</sequence>
<dbReference type="PROSITE" id="PS01167">
    <property type="entry name" value="RIBOSOMAL_L17"/>
    <property type="match status" value="1"/>
</dbReference>
<comment type="similarity">
    <text evidence="1 4 5">Belongs to the bacterial ribosomal protein bL17 family.</text>
</comment>
<organism evidence="6 7">
    <name type="scientific">Candidatus Acidulodesulfobacterium ferriphilum</name>
    <dbReference type="NCBI Taxonomy" id="2597223"/>
    <lineage>
        <taxon>Bacteria</taxon>
        <taxon>Deltaproteobacteria</taxon>
        <taxon>Candidatus Acidulodesulfobacterales</taxon>
        <taxon>Candidatus Acidulodesulfobacterium</taxon>
    </lineage>
</organism>
<evidence type="ECO:0000313" key="7">
    <source>
        <dbReference type="Proteomes" id="UP000320813"/>
    </source>
</evidence>
<dbReference type="AlphaFoldDB" id="A0A519BD00"/>
<evidence type="ECO:0000313" key="6">
    <source>
        <dbReference type="EMBL" id="RZD15141.1"/>
    </source>
</evidence>
<dbReference type="Pfam" id="PF01196">
    <property type="entry name" value="Ribosomal_L17"/>
    <property type="match status" value="1"/>
</dbReference>
<keyword evidence="3 4" id="KW-0687">Ribonucleoprotein</keyword>
<dbReference type="GO" id="GO:0003735">
    <property type="term" value="F:structural constituent of ribosome"/>
    <property type="evidence" value="ECO:0007669"/>
    <property type="project" value="InterPro"/>
</dbReference>
<proteinExistence type="inferred from homology"/>
<evidence type="ECO:0000256" key="1">
    <source>
        <dbReference type="ARBA" id="ARBA00008777"/>
    </source>
</evidence>
<keyword evidence="2 4" id="KW-0689">Ribosomal protein</keyword>
<dbReference type="GO" id="GO:0006412">
    <property type="term" value="P:translation"/>
    <property type="evidence" value="ECO:0007669"/>
    <property type="project" value="UniProtKB-UniRule"/>
</dbReference>
<comment type="subunit">
    <text evidence="4">Part of the 50S ribosomal subunit. Contacts protein L32.</text>
</comment>
<evidence type="ECO:0000256" key="4">
    <source>
        <dbReference type="HAMAP-Rule" id="MF_01368"/>
    </source>
</evidence>
<reference evidence="6 7" key="1">
    <citation type="submission" date="2019-01" db="EMBL/GenBank/DDBJ databases">
        <title>Insights into ecological role of a new deltaproteobacterial order Candidatus Sinidesulfobacterales (Sva0485) by metagenomics and metatranscriptomics.</title>
        <authorList>
            <person name="Tan S."/>
            <person name="Liu J."/>
            <person name="Fang Y."/>
            <person name="Hedlund B.P."/>
            <person name="Lian Z.H."/>
            <person name="Huang L.Y."/>
            <person name="Li J.T."/>
            <person name="Huang L.N."/>
            <person name="Li W.J."/>
            <person name="Jiang H.C."/>
            <person name="Dong H.L."/>
            <person name="Shu W.S."/>
        </authorList>
    </citation>
    <scope>NUCLEOTIDE SEQUENCE [LARGE SCALE GENOMIC DNA]</scope>
    <source>
        <strain evidence="6">AP3</strain>
    </source>
</reference>
<evidence type="ECO:0000256" key="3">
    <source>
        <dbReference type="ARBA" id="ARBA00023274"/>
    </source>
</evidence>
<dbReference type="SUPFAM" id="SSF64263">
    <property type="entry name" value="Prokaryotic ribosomal protein L17"/>
    <property type="match status" value="1"/>
</dbReference>
<dbReference type="EMBL" id="SGBD01000001">
    <property type="protein sequence ID" value="RZD15141.1"/>
    <property type="molecule type" value="Genomic_DNA"/>
</dbReference>
<evidence type="ECO:0000256" key="5">
    <source>
        <dbReference type="RuleBase" id="RU000660"/>
    </source>
</evidence>